<evidence type="ECO:0000256" key="1">
    <source>
        <dbReference type="SAM" id="SignalP"/>
    </source>
</evidence>
<feature type="signal peptide" evidence="1">
    <location>
        <begin position="1"/>
        <end position="32"/>
    </location>
</feature>
<evidence type="ECO:0000313" key="2">
    <source>
        <dbReference type="EMBL" id="AZZ52708.1"/>
    </source>
</evidence>
<reference evidence="2 3" key="1">
    <citation type="submission" date="2018-03" db="EMBL/GenBank/DDBJ databases">
        <title>Bacteriophage NCPPB3778 and a type I-E CRISPR drive the evolution of the US Biological Select Agent, Rathayibacter toxicus.</title>
        <authorList>
            <person name="Davis E.W.II."/>
            <person name="Tabima J.F."/>
            <person name="Weisberg A.J."/>
            <person name="Dantas Lopes L."/>
            <person name="Wiseman M.S."/>
            <person name="Wiseman M.S."/>
            <person name="Pupko T."/>
            <person name="Belcher M.S."/>
            <person name="Sechler A.J."/>
            <person name="Tancos M.A."/>
            <person name="Schroeder B.K."/>
            <person name="Murray T.D."/>
            <person name="Luster D.G."/>
            <person name="Schneider W.L."/>
            <person name="Rogers E."/>
            <person name="Andreote F.D."/>
            <person name="Grunwald N.J."/>
            <person name="Putnam M.L."/>
            <person name="Chang J.H."/>
        </authorList>
    </citation>
    <scope>NUCLEOTIDE SEQUENCE [LARGE SCALE GENOMIC DNA]</scope>
    <source>
        <strain evidence="2 3">DSM 15932</strain>
    </source>
</reference>
<dbReference type="InterPro" id="IPR006311">
    <property type="entry name" value="TAT_signal"/>
</dbReference>
<name>A0A3T0T253_9MICO</name>
<organism evidence="2 3">
    <name type="scientific">Rathayibacter festucae DSM 15932</name>
    <dbReference type="NCBI Taxonomy" id="1328866"/>
    <lineage>
        <taxon>Bacteria</taxon>
        <taxon>Bacillati</taxon>
        <taxon>Actinomycetota</taxon>
        <taxon>Actinomycetes</taxon>
        <taxon>Micrococcales</taxon>
        <taxon>Microbacteriaceae</taxon>
        <taxon>Rathayibacter</taxon>
    </lineage>
</organism>
<protein>
    <recommendedName>
        <fullName evidence="4">Tat pathway signal sequence domain protein</fullName>
    </recommendedName>
</protein>
<accession>A0A3T0T253</accession>
<dbReference type="PROSITE" id="PS51318">
    <property type="entry name" value="TAT"/>
    <property type="match status" value="1"/>
</dbReference>
<evidence type="ECO:0000313" key="3">
    <source>
        <dbReference type="Proteomes" id="UP000285317"/>
    </source>
</evidence>
<evidence type="ECO:0008006" key="4">
    <source>
        <dbReference type="Google" id="ProtNLM"/>
    </source>
</evidence>
<feature type="chain" id="PRO_5019283148" description="Tat pathway signal sequence domain protein" evidence="1">
    <location>
        <begin position="33"/>
        <end position="171"/>
    </location>
</feature>
<dbReference type="KEGG" id="rfs:C1I64_12085"/>
<dbReference type="RefSeq" id="WP_127887365.1">
    <property type="nucleotide sequence ID" value="NZ_CP028137.1"/>
</dbReference>
<sequence>MPENSISRRNLAKTAAWSVPVVAVAIATPAAAASNATVDIVVSRTCRTLTLGNAVPRFTVSAVTGDIPVGTTFTLSSPRLANVGVSASGASVGVLVNNTVTFTITTATPSAIIDITGVLGVFALAEFRLSLASVPAGYTETNTGNNTAAANLTGAAAVFPNTGFVGLCLPI</sequence>
<keyword evidence="1" id="KW-0732">Signal</keyword>
<dbReference type="EMBL" id="CP028137">
    <property type="protein sequence ID" value="AZZ52708.1"/>
    <property type="molecule type" value="Genomic_DNA"/>
</dbReference>
<dbReference type="Proteomes" id="UP000285317">
    <property type="component" value="Chromosome"/>
</dbReference>
<gene>
    <name evidence="2" type="ORF">C1I64_12085</name>
</gene>
<dbReference type="AlphaFoldDB" id="A0A3T0T253"/>
<proteinExistence type="predicted"/>